<dbReference type="STRING" id="402676.B6K055"/>
<dbReference type="SMART" id="SM00240">
    <property type="entry name" value="FHA"/>
    <property type="match status" value="1"/>
</dbReference>
<feature type="domain" description="FHA" evidence="8">
    <location>
        <begin position="68"/>
        <end position="123"/>
    </location>
</feature>
<dbReference type="PROSITE" id="PS50039">
    <property type="entry name" value="FORK_HEAD_3"/>
    <property type="match status" value="1"/>
</dbReference>
<accession>B6K055</accession>
<evidence type="ECO:0000259" key="8">
    <source>
        <dbReference type="PROSITE" id="PS50006"/>
    </source>
</evidence>
<feature type="region of interest" description="Disordered" evidence="7">
    <location>
        <begin position="745"/>
        <end position="799"/>
    </location>
</feature>
<dbReference type="InterPro" id="IPR000253">
    <property type="entry name" value="FHA_dom"/>
</dbReference>
<feature type="region of interest" description="Disordered" evidence="7">
    <location>
        <begin position="655"/>
        <end position="706"/>
    </location>
</feature>
<dbReference type="InterPro" id="IPR036390">
    <property type="entry name" value="WH_DNA-bd_sf"/>
</dbReference>
<dbReference type="InterPro" id="IPR001766">
    <property type="entry name" value="Fork_head_dom"/>
</dbReference>
<keyword evidence="5 6" id="KW-0539">Nucleus</keyword>
<dbReference type="PROSITE" id="PS50006">
    <property type="entry name" value="FHA_DOMAIN"/>
    <property type="match status" value="1"/>
</dbReference>
<dbReference type="AlphaFoldDB" id="B6K055"/>
<evidence type="ECO:0000256" key="3">
    <source>
        <dbReference type="ARBA" id="ARBA00023125"/>
    </source>
</evidence>
<dbReference type="VEuPathDB" id="FungiDB:SJAG_01243"/>
<keyword evidence="3 6" id="KW-0238">DNA-binding</keyword>
<dbReference type="FunFam" id="1.10.10.10:FF:000135">
    <property type="entry name" value="forkhead box protein G1"/>
    <property type="match status" value="1"/>
</dbReference>
<feature type="region of interest" description="Disordered" evidence="7">
    <location>
        <begin position="157"/>
        <end position="183"/>
    </location>
</feature>
<dbReference type="GeneID" id="7048394"/>
<feature type="domain" description="Fork-head" evidence="9">
    <location>
        <begin position="337"/>
        <end position="431"/>
    </location>
</feature>
<dbReference type="PANTHER" id="PTHR45881">
    <property type="entry name" value="CHECKPOINT SUPPRESSOR 1-LIKE, ISOFORM A-RELATED"/>
    <property type="match status" value="1"/>
</dbReference>
<evidence type="ECO:0000256" key="4">
    <source>
        <dbReference type="ARBA" id="ARBA00023163"/>
    </source>
</evidence>
<dbReference type="GO" id="GO:0006357">
    <property type="term" value="P:regulation of transcription by RNA polymerase II"/>
    <property type="evidence" value="ECO:0000318"/>
    <property type="project" value="GO_Central"/>
</dbReference>
<keyword evidence="2" id="KW-0805">Transcription regulation</keyword>
<dbReference type="InterPro" id="IPR008984">
    <property type="entry name" value="SMAD_FHA_dom_sf"/>
</dbReference>
<evidence type="ECO:0000256" key="2">
    <source>
        <dbReference type="ARBA" id="ARBA00023015"/>
    </source>
</evidence>
<comment type="subcellular location">
    <subcellularLocation>
        <location evidence="1 6">Nucleus</location>
    </subcellularLocation>
</comment>
<dbReference type="Proteomes" id="UP000001744">
    <property type="component" value="Unassembled WGS sequence"/>
</dbReference>
<protein>
    <submittedName>
        <fullName evidence="10">Fork head transcription factor Fhl1</fullName>
    </submittedName>
</protein>
<dbReference type="OrthoDB" id="5954824at2759"/>
<evidence type="ECO:0000256" key="7">
    <source>
        <dbReference type="SAM" id="MobiDB-lite"/>
    </source>
</evidence>
<feature type="region of interest" description="Disordered" evidence="7">
    <location>
        <begin position="593"/>
        <end position="627"/>
    </location>
</feature>
<proteinExistence type="predicted"/>
<dbReference type="SMART" id="SM00339">
    <property type="entry name" value="FH"/>
    <property type="match status" value="1"/>
</dbReference>
<dbReference type="JaponicusDB" id="SJAG_01243">
    <property type="gene designation" value="fhl1"/>
</dbReference>
<dbReference type="GO" id="GO:0000978">
    <property type="term" value="F:RNA polymerase II cis-regulatory region sequence-specific DNA binding"/>
    <property type="evidence" value="ECO:0000318"/>
    <property type="project" value="GO_Central"/>
</dbReference>
<dbReference type="SUPFAM" id="SSF49879">
    <property type="entry name" value="SMAD/FHA domain"/>
    <property type="match status" value="1"/>
</dbReference>
<evidence type="ECO:0000259" key="9">
    <source>
        <dbReference type="PROSITE" id="PS50039"/>
    </source>
</evidence>
<dbReference type="Gene3D" id="1.10.10.10">
    <property type="entry name" value="Winged helix-like DNA-binding domain superfamily/Winged helix DNA-binding domain"/>
    <property type="match status" value="1"/>
</dbReference>
<feature type="region of interest" description="Disordered" evidence="7">
    <location>
        <begin position="424"/>
        <end position="492"/>
    </location>
</feature>
<organism evidence="10 12">
    <name type="scientific">Schizosaccharomyces japonicus (strain yFS275 / FY16936)</name>
    <name type="common">Fission yeast</name>
    <dbReference type="NCBI Taxonomy" id="402676"/>
    <lineage>
        <taxon>Eukaryota</taxon>
        <taxon>Fungi</taxon>
        <taxon>Dikarya</taxon>
        <taxon>Ascomycota</taxon>
        <taxon>Taphrinomycotina</taxon>
        <taxon>Schizosaccharomycetes</taxon>
        <taxon>Schizosaccharomycetales</taxon>
        <taxon>Schizosaccharomycetaceae</taxon>
        <taxon>Schizosaccharomyces</taxon>
    </lineage>
</organism>
<feature type="DNA-binding region" description="Fork-head" evidence="6">
    <location>
        <begin position="337"/>
        <end position="431"/>
    </location>
</feature>
<dbReference type="OMA" id="DICEWIS"/>
<feature type="compositionally biased region" description="Low complexity" evidence="7">
    <location>
        <begin position="693"/>
        <end position="706"/>
    </location>
</feature>
<dbReference type="SUPFAM" id="SSF46785">
    <property type="entry name" value="Winged helix' DNA-binding domain"/>
    <property type="match status" value="1"/>
</dbReference>
<dbReference type="HOGENOM" id="CLU_352014_0_0_1"/>
<dbReference type="CDD" id="cd22701">
    <property type="entry name" value="FHA_FKH1-like"/>
    <property type="match status" value="1"/>
</dbReference>
<sequence length="799" mass="84529">MKEVFESKIESIGGKTLGFVGKNLNSLEGMQKNEVQNEVPEKGSKKHVQAYAKLEFDNFSFFVQSLQVTIGRKAKSSSHCDLYIDDTKAISREHAKIFYNFSTRRFEFVILGKNGAFVNGEFFEKGRTVPLTNGARIQIGRVPFSFLLPQAPSKVSPVQRPATLSNGGVAGTTQNEKKEPGLLRRLVVPPSKEHFNESNPLAQASTASGNLTPLSIAPEQLRHKEPSSQNLPPVADAIKHSEIATSTAPVSSIPSTASSSLSPSLSKTPLSANQNSITAVKLENTATTVAASGASQTINTPVQYSNGHPGPSQQIGVAAHNGANAALFQSQSTAITKPNLSYASLIARTLIANSNRKMTLNDICEWISDHWLYYKLQPPTWHNSIRHNLSLNKAFIRVPRQQNEPGKGSFWMLDPACIPQFEGTNVRRTKRATTPASVSAPVAHRVSHTAAAAVKQEDEAHAASSLTSEKSSAAVGAATPSARNSPVATTSTASARVSAAAARRNLPYLRPDMQPIILRDGKFTLNPDFFKNANGESQKPNPQALHAIALLQQHITKQLGPAAVNNPQHAIAIANALAMTLAQQLQQQQQRQQFEQQQQYAASKRRRTSKSSASGAGTPESSASPSLSSLFTAQVHAATANSTAATSSAAAATVAHAQHYHAHPSTDPLPPGPFSNRTHAAVPSSSVATSRLSPDAAATATASSPTPVLTPYARVQQAAGTGAAAPITGSVSSVPAAAPNISASAVSPVTDSMPTSHEPSPNTHSTTPVSLPSYVSPNAARSAAPDTRPNAEPSPRQLR</sequence>
<name>B6K055_SCHJY</name>
<dbReference type="Pfam" id="PF00250">
    <property type="entry name" value="Forkhead"/>
    <property type="match status" value="1"/>
</dbReference>
<dbReference type="GO" id="GO:0060963">
    <property type="term" value="P:positive regulation of ribosomal protein gene transcription by RNA polymerase II"/>
    <property type="evidence" value="ECO:0007669"/>
    <property type="project" value="EnsemblFungi"/>
</dbReference>
<dbReference type="RefSeq" id="XP_002172498.2">
    <property type="nucleotide sequence ID" value="XM_002172462.2"/>
</dbReference>
<keyword evidence="12" id="KW-1185">Reference proteome</keyword>
<feature type="compositionally biased region" description="Low complexity" evidence="7">
    <location>
        <begin position="593"/>
        <end position="602"/>
    </location>
</feature>
<feature type="region of interest" description="Disordered" evidence="7">
    <location>
        <begin position="245"/>
        <end position="270"/>
    </location>
</feature>
<dbReference type="GO" id="GO:0005634">
    <property type="term" value="C:nucleus"/>
    <property type="evidence" value="ECO:0007669"/>
    <property type="project" value="UniProtKB-SubCell"/>
</dbReference>
<gene>
    <name evidence="11" type="primary">fhl1</name>
    <name evidence="10" type="ORF">SJAG_01243</name>
</gene>
<evidence type="ECO:0000313" key="11">
    <source>
        <dbReference type="JaponicusDB" id="SJAG_01243"/>
    </source>
</evidence>
<dbReference type="GO" id="GO:0001228">
    <property type="term" value="F:DNA-binding transcription activator activity, RNA polymerase II-specific"/>
    <property type="evidence" value="ECO:0007669"/>
    <property type="project" value="EnsemblFungi"/>
</dbReference>
<feature type="compositionally biased region" description="Polar residues" evidence="7">
    <location>
        <begin position="162"/>
        <end position="174"/>
    </location>
</feature>
<dbReference type="EMBL" id="KE651168">
    <property type="protein sequence ID" value="EEB06205.2"/>
    <property type="molecule type" value="Genomic_DNA"/>
</dbReference>
<dbReference type="PANTHER" id="PTHR45881:SF1">
    <property type="entry name" value="FORK HEAD PROTEIN HOMOLOG 2"/>
    <property type="match status" value="1"/>
</dbReference>
<evidence type="ECO:0000256" key="6">
    <source>
        <dbReference type="PROSITE-ProRule" id="PRU00089"/>
    </source>
</evidence>
<evidence type="ECO:0000313" key="10">
    <source>
        <dbReference type="EMBL" id="EEB06205.2"/>
    </source>
</evidence>
<dbReference type="Gene3D" id="2.60.200.20">
    <property type="match status" value="1"/>
</dbReference>
<dbReference type="InterPro" id="IPR036388">
    <property type="entry name" value="WH-like_DNA-bd_sf"/>
</dbReference>
<keyword evidence="4" id="KW-0804">Transcription</keyword>
<evidence type="ECO:0000256" key="1">
    <source>
        <dbReference type="ARBA" id="ARBA00004123"/>
    </source>
</evidence>
<evidence type="ECO:0000256" key="5">
    <source>
        <dbReference type="ARBA" id="ARBA00023242"/>
    </source>
</evidence>
<reference evidence="10 12" key="1">
    <citation type="journal article" date="2011" name="Science">
        <title>Comparative functional genomics of the fission yeasts.</title>
        <authorList>
            <person name="Rhind N."/>
            <person name="Chen Z."/>
            <person name="Yassour M."/>
            <person name="Thompson D.A."/>
            <person name="Haas B.J."/>
            <person name="Habib N."/>
            <person name="Wapinski I."/>
            <person name="Roy S."/>
            <person name="Lin M.F."/>
            <person name="Heiman D.I."/>
            <person name="Young S.K."/>
            <person name="Furuya K."/>
            <person name="Guo Y."/>
            <person name="Pidoux A."/>
            <person name="Chen H.M."/>
            <person name="Robbertse B."/>
            <person name="Goldberg J.M."/>
            <person name="Aoki K."/>
            <person name="Bayne E.H."/>
            <person name="Berlin A.M."/>
            <person name="Desjardins C.A."/>
            <person name="Dobbs E."/>
            <person name="Dukaj L."/>
            <person name="Fan L."/>
            <person name="FitzGerald M.G."/>
            <person name="French C."/>
            <person name="Gujja S."/>
            <person name="Hansen K."/>
            <person name="Keifenheim D."/>
            <person name="Levin J.Z."/>
            <person name="Mosher R.A."/>
            <person name="Mueller C.A."/>
            <person name="Pfiffner J."/>
            <person name="Priest M."/>
            <person name="Russ C."/>
            <person name="Smialowska A."/>
            <person name="Swoboda P."/>
            <person name="Sykes S.M."/>
            <person name="Vaughn M."/>
            <person name="Vengrova S."/>
            <person name="Yoder R."/>
            <person name="Zeng Q."/>
            <person name="Allshire R."/>
            <person name="Baulcombe D."/>
            <person name="Birren B.W."/>
            <person name="Brown W."/>
            <person name="Ekwall K."/>
            <person name="Kellis M."/>
            <person name="Leatherwood J."/>
            <person name="Levin H."/>
            <person name="Margalit H."/>
            <person name="Martienssen R."/>
            <person name="Nieduszynski C.A."/>
            <person name="Spatafora J.W."/>
            <person name="Friedman N."/>
            <person name="Dalgaard J.Z."/>
            <person name="Baumann P."/>
            <person name="Niki H."/>
            <person name="Regev A."/>
            <person name="Nusbaum C."/>
        </authorList>
    </citation>
    <scope>NUCLEOTIDE SEQUENCE [LARGE SCALE GENOMIC DNA]</scope>
    <source>
        <strain evidence="12">yFS275 / FY16936</strain>
    </source>
</reference>
<dbReference type="PRINTS" id="PR00053">
    <property type="entry name" value="FORKHEAD"/>
</dbReference>
<feature type="compositionally biased region" description="Polar residues" evidence="7">
    <location>
        <begin position="745"/>
        <end position="776"/>
    </location>
</feature>
<dbReference type="eggNOG" id="KOG2294">
    <property type="taxonomic scope" value="Eukaryota"/>
</dbReference>
<dbReference type="Pfam" id="PF00498">
    <property type="entry name" value="FHA"/>
    <property type="match status" value="1"/>
</dbReference>
<feature type="compositionally biased region" description="Polar residues" evidence="7">
    <location>
        <begin position="675"/>
        <end position="692"/>
    </location>
</feature>
<dbReference type="GO" id="GO:0000981">
    <property type="term" value="F:DNA-binding transcription factor activity, RNA polymerase II-specific"/>
    <property type="evidence" value="ECO:0000318"/>
    <property type="project" value="GO_Central"/>
</dbReference>
<feature type="compositionally biased region" description="Low complexity" evidence="7">
    <location>
        <begin position="610"/>
        <end position="627"/>
    </location>
</feature>
<evidence type="ECO:0000313" key="12">
    <source>
        <dbReference type="Proteomes" id="UP000001744"/>
    </source>
</evidence>